<dbReference type="Pfam" id="PF13586">
    <property type="entry name" value="DDE_Tnp_1_2"/>
    <property type="match status" value="1"/>
</dbReference>
<organism evidence="3 4">
    <name type="scientific">Gluconobacter oxydans</name>
    <name type="common">Gluconobacter suboxydans</name>
    <dbReference type="NCBI Taxonomy" id="442"/>
    <lineage>
        <taxon>Bacteria</taxon>
        <taxon>Pseudomonadati</taxon>
        <taxon>Pseudomonadota</taxon>
        <taxon>Alphaproteobacteria</taxon>
        <taxon>Acetobacterales</taxon>
        <taxon>Acetobacteraceae</taxon>
        <taxon>Gluconobacter</taxon>
    </lineage>
</organism>
<keyword evidence="1" id="KW-0812">Transmembrane</keyword>
<protein>
    <submittedName>
        <fullName evidence="3">Transposase</fullName>
    </submittedName>
</protein>
<dbReference type="NCBIfam" id="NF033580">
    <property type="entry name" value="transpos_IS5_3"/>
    <property type="match status" value="1"/>
</dbReference>
<feature type="domain" description="Transposase DDE" evidence="2">
    <location>
        <begin position="50"/>
        <end position="132"/>
    </location>
</feature>
<evidence type="ECO:0000313" key="3">
    <source>
        <dbReference type="EMBL" id="KXV10233.1"/>
    </source>
</evidence>
<accession>A0AB34XJJ8</accession>
<keyword evidence="1" id="KW-0472">Membrane</keyword>
<evidence type="ECO:0000313" key="4">
    <source>
        <dbReference type="Proteomes" id="UP000075394"/>
    </source>
</evidence>
<proteinExistence type="predicted"/>
<reference evidence="3 4" key="1">
    <citation type="submission" date="2015-06" db="EMBL/GenBank/DDBJ databases">
        <title>Improved classification and identification of acetic acid bacteria using matrix-assisted laser desorption/ionization time-of-flight mass spectrometry; Gluconobacter nephelii and Gluconobacter uchimurae are later heterotypic synonyms of Gluconobacter japonicus and Gluconobacter oxydans, respectively.</title>
        <authorList>
            <person name="Li L."/>
            <person name="Cleenwerck I."/>
            <person name="De Vuyst L."/>
            <person name="Vandamme P."/>
        </authorList>
    </citation>
    <scope>NUCLEOTIDE SEQUENCE [LARGE SCALE GENOMIC DNA]</scope>
    <source>
        <strain evidence="3 4">LMG 1386</strain>
    </source>
</reference>
<dbReference type="AlphaFoldDB" id="A0AB34XJJ8"/>
<dbReference type="Proteomes" id="UP000075394">
    <property type="component" value="Unassembled WGS sequence"/>
</dbReference>
<sequence>MNTKLHAITDQNGRPLSFFMTAGQISDYTGTGTGAGAAALLDSFPAAQWMLGDRRYDADWFRDALEEKGIKPCIPGRKSRGKPVKYDRRKYKRRNRIEMMFGRLKDWRRIATRYDRCPNVFCSAICLAATVIFWL</sequence>
<name>A0AB34XJJ8_GLUOY</name>
<dbReference type="InterPro" id="IPR025668">
    <property type="entry name" value="Tnp_DDE_dom"/>
</dbReference>
<keyword evidence="1" id="KW-1133">Transmembrane helix</keyword>
<dbReference type="PANTHER" id="PTHR30007:SF1">
    <property type="entry name" value="BLR1914 PROTEIN"/>
    <property type="match status" value="1"/>
</dbReference>
<gene>
    <name evidence="3" type="ORF">AD931_01795</name>
</gene>
<dbReference type="PANTHER" id="PTHR30007">
    <property type="entry name" value="PHP DOMAIN PROTEIN"/>
    <property type="match status" value="1"/>
</dbReference>
<evidence type="ECO:0000256" key="1">
    <source>
        <dbReference type="SAM" id="Phobius"/>
    </source>
</evidence>
<evidence type="ECO:0000259" key="2">
    <source>
        <dbReference type="Pfam" id="PF13586"/>
    </source>
</evidence>
<feature type="transmembrane region" description="Helical" evidence="1">
    <location>
        <begin position="117"/>
        <end position="134"/>
    </location>
</feature>
<dbReference type="EMBL" id="LHZD01000011">
    <property type="protein sequence ID" value="KXV10233.1"/>
    <property type="molecule type" value="Genomic_DNA"/>
</dbReference>
<comment type="caution">
    <text evidence="3">The sequence shown here is derived from an EMBL/GenBank/DDBJ whole genome shotgun (WGS) entry which is preliminary data.</text>
</comment>